<accession>A0AA38GLJ3</accession>
<feature type="chain" id="PRO_5041482212" description="Endoglucanase" evidence="10">
    <location>
        <begin position="22"/>
        <end position="402"/>
    </location>
</feature>
<keyword evidence="4 10" id="KW-0136">Cellulose degradation</keyword>
<evidence type="ECO:0000256" key="6">
    <source>
        <dbReference type="ARBA" id="ARBA00023295"/>
    </source>
</evidence>
<dbReference type="EMBL" id="JAHRHJ020000003">
    <property type="protein sequence ID" value="KAH9323953.1"/>
    <property type="molecule type" value="Genomic_DNA"/>
</dbReference>
<protein>
    <recommendedName>
        <fullName evidence="10">Endoglucanase</fullName>
        <ecNumber evidence="10">3.2.1.4</ecNumber>
    </recommendedName>
</protein>
<feature type="active site" evidence="8">
    <location>
        <position position="313"/>
    </location>
</feature>
<dbReference type="GO" id="GO:0008810">
    <property type="term" value="F:cellulase activity"/>
    <property type="evidence" value="ECO:0007669"/>
    <property type="project" value="UniProtKB-EC"/>
</dbReference>
<keyword evidence="5 8" id="KW-0119">Carbohydrate metabolism</keyword>
<sequence>MASFLVVALLSTLLFMESAFASHDYGEALSKSLFFYEAQRSRKLPNTQRATWRANSGVGDNLANGVCSYKFVDSRFSELIANGCNVGMLIWSEATTMQVTMLNLVFQWHSLLPCSHGVIAYGKQLARSGELGYSMEGFQWGTEYLLKAHPEPNVLYGQVGDGISGHYCWQRPKDMTTPRQAYKIDTNNLGSDLAGETTAAFIVFKDSNPAYSNDLLSNAKQKNGYNVQRTPGGLLYWQKWNNMHFVNSASILVTVYSDYLSSAGKTLQCPDGQMDPSELLALVKSQVDYLLGNNPRATSYMVGYGSNYLSQVHHRTSSIVSYKDNPSFVSCKGGYATWFNHQGRDPNVLVGAIVGGPDRNDNFADERDNYEQTELATYNNAPMVGILAKLQLGNGGNNQINQ</sequence>
<evidence type="ECO:0000256" key="9">
    <source>
        <dbReference type="PROSITE-ProRule" id="PRU10060"/>
    </source>
</evidence>
<feature type="domain" description="Glycoside hydrolase family 9" evidence="11">
    <location>
        <begin position="225"/>
        <end position="387"/>
    </location>
</feature>
<dbReference type="InterPro" id="IPR001701">
    <property type="entry name" value="Glyco_hydro_9"/>
</dbReference>
<reference evidence="12 13" key="1">
    <citation type="journal article" date="2021" name="Nat. Plants">
        <title>The Taxus genome provides insights into paclitaxel biosynthesis.</title>
        <authorList>
            <person name="Xiong X."/>
            <person name="Gou J."/>
            <person name="Liao Q."/>
            <person name="Li Y."/>
            <person name="Zhou Q."/>
            <person name="Bi G."/>
            <person name="Li C."/>
            <person name="Du R."/>
            <person name="Wang X."/>
            <person name="Sun T."/>
            <person name="Guo L."/>
            <person name="Liang H."/>
            <person name="Lu P."/>
            <person name="Wu Y."/>
            <person name="Zhang Z."/>
            <person name="Ro D.K."/>
            <person name="Shang Y."/>
            <person name="Huang S."/>
            <person name="Yan J."/>
        </authorList>
    </citation>
    <scope>NUCLEOTIDE SEQUENCE [LARGE SCALE GENOMIC DNA]</scope>
    <source>
        <strain evidence="12">Ta-2019</strain>
    </source>
</reference>
<comment type="similarity">
    <text evidence="2 8 10">Belongs to the glycosyl hydrolase 9 (cellulase E) family.</text>
</comment>
<dbReference type="Pfam" id="PF00759">
    <property type="entry name" value="Glyco_hydro_9"/>
    <property type="match status" value="2"/>
</dbReference>
<dbReference type="GO" id="GO:0030245">
    <property type="term" value="P:cellulose catabolic process"/>
    <property type="evidence" value="ECO:0007669"/>
    <property type="project" value="UniProtKB-KW"/>
</dbReference>
<evidence type="ECO:0000256" key="7">
    <source>
        <dbReference type="ARBA" id="ARBA00023326"/>
    </source>
</evidence>
<dbReference type="PANTHER" id="PTHR22298">
    <property type="entry name" value="ENDO-1,4-BETA-GLUCANASE"/>
    <property type="match status" value="1"/>
</dbReference>
<comment type="caution">
    <text evidence="12">The sequence shown here is derived from an EMBL/GenBank/DDBJ whole genome shotgun (WGS) entry which is preliminary data.</text>
</comment>
<keyword evidence="3 8" id="KW-0378">Hydrolase</keyword>
<feature type="active site" evidence="9">
    <location>
        <position position="365"/>
    </location>
</feature>
<dbReference type="EC" id="3.2.1.4" evidence="10"/>
<evidence type="ECO:0000256" key="3">
    <source>
        <dbReference type="ARBA" id="ARBA00022801"/>
    </source>
</evidence>
<proteinExistence type="inferred from homology"/>
<comment type="catalytic activity">
    <reaction evidence="1 10">
        <text>Endohydrolysis of (1-&gt;4)-beta-D-glucosidic linkages in cellulose, lichenin and cereal beta-D-glucans.</text>
        <dbReference type="EC" id="3.2.1.4"/>
    </reaction>
</comment>
<dbReference type="PROSITE" id="PS00592">
    <property type="entry name" value="GH9_2"/>
    <property type="match status" value="1"/>
</dbReference>
<evidence type="ECO:0000256" key="5">
    <source>
        <dbReference type="ARBA" id="ARBA00023277"/>
    </source>
</evidence>
<keyword evidence="10" id="KW-0732">Signal</keyword>
<dbReference type="Gene3D" id="1.50.10.10">
    <property type="match status" value="3"/>
</dbReference>
<evidence type="ECO:0000313" key="13">
    <source>
        <dbReference type="Proteomes" id="UP000824469"/>
    </source>
</evidence>
<organism evidence="12 13">
    <name type="scientific">Taxus chinensis</name>
    <name type="common">Chinese yew</name>
    <name type="synonym">Taxus wallichiana var. chinensis</name>
    <dbReference type="NCBI Taxonomy" id="29808"/>
    <lineage>
        <taxon>Eukaryota</taxon>
        <taxon>Viridiplantae</taxon>
        <taxon>Streptophyta</taxon>
        <taxon>Embryophyta</taxon>
        <taxon>Tracheophyta</taxon>
        <taxon>Spermatophyta</taxon>
        <taxon>Pinopsida</taxon>
        <taxon>Pinidae</taxon>
        <taxon>Conifers II</taxon>
        <taxon>Cupressales</taxon>
        <taxon>Taxaceae</taxon>
        <taxon>Taxus</taxon>
    </lineage>
</organism>
<evidence type="ECO:0000259" key="11">
    <source>
        <dbReference type="Pfam" id="PF00759"/>
    </source>
</evidence>
<evidence type="ECO:0000256" key="2">
    <source>
        <dbReference type="ARBA" id="ARBA00007072"/>
    </source>
</evidence>
<dbReference type="AlphaFoldDB" id="A0AA38GLJ3"/>
<feature type="non-terminal residue" evidence="12">
    <location>
        <position position="1"/>
    </location>
</feature>
<dbReference type="InterPro" id="IPR008928">
    <property type="entry name" value="6-hairpin_glycosidase_sf"/>
</dbReference>
<keyword evidence="13" id="KW-1185">Reference proteome</keyword>
<feature type="active site" evidence="9">
    <location>
        <position position="374"/>
    </location>
</feature>
<evidence type="ECO:0000256" key="4">
    <source>
        <dbReference type="ARBA" id="ARBA00023001"/>
    </source>
</evidence>
<dbReference type="InterPro" id="IPR012341">
    <property type="entry name" value="6hp_glycosidase-like_sf"/>
</dbReference>
<dbReference type="SUPFAM" id="SSF48208">
    <property type="entry name" value="Six-hairpin glycosidases"/>
    <property type="match status" value="1"/>
</dbReference>
<feature type="signal peptide" evidence="10">
    <location>
        <begin position="1"/>
        <end position="21"/>
    </location>
</feature>
<evidence type="ECO:0000256" key="8">
    <source>
        <dbReference type="PROSITE-ProRule" id="PRU10059"/>
    </source>
</evidence>
<keyword evidence="7 8" id="KW-0624">Polysaccharide degradation</keyword>
<evidence type="ECO:0000256" key="10">
    <source>
        <dbReference type="RuleBase" id="RU361166"/>
    </source>
</evidence>
<dbReference type="Proteomes" id="UP000824469">
    <property type="component" value="Unassembled WGS sequence"/>
</dbReference>
<dbReference type="PROSITE" id="PS00698">
    <property type="entry name" value="GH9_3"/>
    <property type="match status" value="1"/>
</dbReference>
<dbReference type="InterPro" id="IPR018221">
    <property type="entry name" value="Glyco_hydro_9_His_AS"/>
</dbReference>
<gene>
    <name evidence="12" type="ORF">KI387_018592</name>
</gene>
<dbReference type="InterPro" id="IPR033126">
    <property type="entry name" value="Glyco_hydro_9_Asp/Glu_AS"/>
</dbReference>
<feature type="domain" description="Glycoside hydrolase family 9" evidence="11">
    <location>
        <begin position="25"/>
        <end position="221"/>
    </location>
</feature>
<keyword evidence="6 8" id="KW-0326">Glycosidase</keyword>
<evidence type="ECO:0000256" key="1">
    <source>
        <dbReference type="ARBA" id="ARBA00000966"/>
    </source>
</evidence>
<name>A0AA38GLJ3_TAXCH</name>
<evidence type="ECO:0000313" key="12">
    <source>
        <dbReference type="EMBL" id="KAH9323953.1"/>
    </source>
</evidence>